<keyword evidence="2" id="KW-1185">Reference proteome</keyword>
<dbReference type="RefSeq" id="WP_378934223.1">
    <property type="nucleotide sequence ID" value="NZ_JBHLVO010000008.1"/>
</dbReference>
<evidence type="ECO:0000313" key="1">
    <source>
        <dbReference type="EMBL" id="MFC0272179.1"/>
    </source>
</evidence>
<dbReference type="Pfam" id="PF17326">
    <property type="entry name" value="DUF5365"/>
    <property type="match status" value="1"/>
</dbReference>
<sequence>MIFLKVVVASTEEQESHIEELVAQMYTGIFPMYFSDEEIEELHEQAVLRPRTEDSAYNGTLKEAFQIISSLQALIALLENLNDSDRKIYRSMFERNTRILNEYGYFFPFSFDQFIAATYREGMFSQYVKPANQFLI</sequence>
<evidence type="ECO:0000313" key="2">
    <source>
        <dbReference type="Proteomes" id="UP001589854"/>
    </source>
</evidence>
<protein>
    <submittedName>
        <fullName evidence="1">DUF5365 family protein</fullName>
    </submittedName>
</protein>
<organism evidence="1 2">
    <name type="scientific">Metabacillus herbersteinensis</name>
    <dbReference type="NCBI Taxonomy" id="283816"/>
    <lineage>
        <taxon>Bacteria</taxon>
        <taxon>Bacillati</taxon>
        <taxon>Bacillota</taxon>
        <taxon>Bacilli</taxon>
        <taxon>Bacillales</taxon>
        <taxon>Bacillaceae</taxon>
        <taxon>Metabacillus</taxon>
    </lineage>
</organism>
<dbReference type="EMBL" id="JBHLVO010000008">
    <property type="protein sequence ID" value="MFC0272179.1"/>
    <property type="molecule type" value="Genomic_DNA"/>
</dbReference>
<accession>A0ABV6GER8</accession>
<dbReference type="Proteomes" id="UP001589854">
    <property type="component" value="Unassembled WGS sequence"/>
</dbReference>
<dbReference type="InterPro" id="IPR020355">
    <property type="entry name" value="Uncharacterised_YhcU"/>
</dbReference>
<gene>
    <name evidence="1" type="ORF">ACFFIX_12015</name>
</gene>
<reference evidence="1 2" key="1">
    <citation type="submission" date="2024-09" db="EMBL/GenBank/DDBJ databases">
        <authorList>
            <person name="Sun Q."/>
            <person name="Mori K."/>
        </authorList>
    </citation>
    <scope>NUCLEOTIDE SEQUENCE [LARGE SCALE GENOMIC DNA]</scope>
    <source>
        <strain evidence="1 2">CCM 7228</strain>
    </source>
</reference>
<comment type="caution">
    <text evidence="1">The sequence shown here is derived from an EMBL/GenBank/DDBJ whole genome shotgun (WGS) entry which is preliminary data.</text>
</comment>
<name>A0ABV6GER8_9BACI</name>
<proteinExistence type="predicted"/>